<sequence>MCKQKLYMLLDLLWKHLLEE</sequence>
<evidence type="ECO:0000313" key="1">
    <source>
        <dbReference type="EMBL" id="VCW79123.1"/>
    </source>
</evidence>
<reference evidence="1 2" key="1">
    <citation type="submission" date="2018-10" db="EMBL/GenBank/DDBJ databases">
        <authorList>
            <person name="Ekblom R."/>
            <person name="Jareborg N."/>
        </authorList>
    </citation>
    <scope>NUCLEOTIDE SEQUENCE [LARGE SCALE GENOMIC DNA]</scope>
    <source>
        <tissue evidence="1">Muscle</tissue>
    </source>
</reference>
<dbReference type="AlphaFoldDB" id="A0A9X9PZC8"/>
<accession>A0A9X9PZC8</accession>
<gene>
    <name evidence="1" type="ORF">BN2614_LOCUS1</name>
</gene>
<proteinExistence type="predicted"/>
<keyword evidence="2" id="KW-1185">Reference proteome</keyword>
<dbReference type="Proteomes" id="UP000269945">
    <property type="component" value="Unassembled WGS sequence"/>
</dbReference>
<comment type="caution">
    <text evidence="1">The sequence shown here is derived from an EMBL/GenBank/DDBJ whole genome shotgun (WGS) entry which is preliminary data.</text>
</comment>
<organism evidence="1 2">
    <name type="scientific">Gulo gulo</name>
    <name type="common">Wolverine</name>
    <name type="synonym">Gluton</name>
    <dbReference type="NCBI Taxonomy" id="48420"/>
    <lineage>
        <taxon>Eukaryota</taxon>
        <taxon>Metazoa</taxon>
        <taxon>Chordata</taxon>
        <taxon>Craniata</taxon>
        <taxon>Vertebrata</taxon>
        <taxon>Euteleostomi</taxon>
        <taxon>Mammalia</taxon>
        <taxon>Eutheria</taxon>
        <taxon>Laurasiatheria</taxon>
        <taxon>Carnivora</taxon>
        <taxon>Caniformia</taxon>
        <taxon>Musteloidea</taxon>
        <taxon>Mustelidae</taxon>
        <taxon>Guloninae</taxon>
        <taxon>Gulo</taxon>
    </lineage>
</organism>
<name>A0A9X9PZC8_GULGU</name>
<protein>
    <submittedName>
        <fullName evidence="1">Uncharacterized protein</fullName>
    </submittedName>
</protein>
<dbReference type="EMBL" id="CYRY02011361">
    <property type="protein sequence ID" value="VCW79123.1"/>
    <property type="molecule type" value="Genomic_DNA"/>
</dbReference>
<evidence type="ECO:0000313" key="2">
    <source>
        <dbReference type="Proteomes" id="UP000269945"/>
    </source>
</evidence>